<evidence type="ECO:0008006" key="3">
    <source>
        <dbReference type="Google" id="ProtNLM"/>
    </source>
</evidence>
<sequence length="152" mass="17528">MVANLFPEDIENDWGEEQPEEFTDTQIDFGRSWQFNFKSGDFVMTPTRKVAAADDKAAWVMWCQKAIRTPRYRHLIYSREHGEELDDLIGKGYSQALIESEIQRIVTETLMVDPRTANVDDFTFDWPGDACYFTCRITNARDEEAELEGSAG</sequence>
<dbReference type="Proteomes" id="UP000682811">
    <property type="component" value="Unassembled WGS sequence"/>
</dbReference>
<gene>
    <name evidence="1" type="ORF">J34TS1_27320</name>
</gene>
<accession>A0A920CT26</accession>
<organism evidence="1 2">
    <name type="scientific">Paenibacillus azoreducens</name>
    <dbReference type="NCBI Taxonomy" id="116718"/>
    <lineage>
        <taxon>Bacteria</taxon>
        <taxon>Bacillati</taxon>
        <taxon>Bacillota</taxon>
        <taxon>Bacilli</taxon>
        <taxon>Bacillales</taxon>
        <taxon>Paenibacillaceae</taxon>
        <taxon>Paenibacillus</taxon>
    </lineage>
</organism>
<reference evidence="1 2" key="1">
    <citation type="submission" date="2021-03" db="EMBL/GenBank/DDBJ databases">
        <title>Antimicrobial resistance genes in bacteria isolated from Japanese honey, and their potential for conferring macrolide and lincosamide resistance in the American foulbrood pathogen Paenibacillus larvae.</title>
        <authorList>
            <person name="Okamoto M."/>
            <person name="Kumagai M."/>
            <person name="Kanamori H."/>
            <person name="Takamatsu D."/>
        </authorList>
    </citation>
    <scope>NUCLEOTIDE SEQUENCE [LARGE SCALE GENOMIC DNA]</scope>
    <source>
        <strain evidence="1 2">J34TS1</strain>
    </source>
</reference>
<evidence type="ECO:0000313" key="2">
    <source>
        <dbReference type="Proteomes" id="UP000682811"/>
    </source>
</evidence>
<evidence type="ECO:0000313" key="1">
    <source>
        <dbReference type="EMBL" id="GIO47967.1"/>
    </source>
</evidence>
<protein>
    <recommendedName>
        <fullName evidence="3">DUF2634 domain-containing protein</fullName>
    </recommendedName>
</protein>
<name>A0A920CT26_9BACL</name>
<comment type="caution">
    <text evidence="1">The sequence shown here is derived from an EMBL/GenBank/DDBJ whole genome shotgun (WGS) entry which is preliminary data.</text>
</comment>
<dbReference type="Pfam" id="PF10934">
    <property type="entry name" value="Sheath_initiator"/>
    <property type="match status" value="1"/>
</dbReference>
<dbReference type="AlphaFoldDB" id="A0A920CT26"/>
<proteinExistence type="predicted"/>
<dbReference type="InterPro" id="IPR020288">
    <property type="entry name" value="Sheath_initiator"/>
</dbReference>
<dbReference type="EMBL" id="BORT01000011">
    <property type="protein sequence ID" value="GIO47967.1"/>
    <property type="molecule type" value="Genomic_DNA"/>
</dbReference>
<keyword evidence="2" id="KW-1185">Reference proteome</keyword>